<feature type="region of interest" description="Disordered" evidence="5">
    <location>
        <begin position="175"/>
        <end position="236"/>
    </location>
</feature>
<reference evidence="6 7" key="1">
    <citation type="submission" date="2023-09" db="EMBL/GenBank/DDBJ databases">
        <title>Pangenome analysis of Batrachochytrium dendrobatidis and related Chytrids.</title>
        <authorList>
            <person name="Yacoub M.N."/>
            <person name="Stajich J.E."/>
            <person name="James T.Y."/>
        </authorList>
    </citation>
    <scope>NUCLEOTIDE SEQUENCE [LARGE SCALE GENOMIC DNA]</scope>
    <source>
        <strain evidence="6 7">JEL0888</strain>
    </source>
</reference>
<feature type="region of interest" description="Disordered" evidence="5">
    <location>
        <begin position="105"/>
        <end position="131"/>
    </location>
</feature>
<protein>
    <submittedName>
        <fullName evidence="6">Transcription factor IIA subunit alpha</fullName>
    </submittedName>
</protein>
<dbReference type="CDD" id="cd07976">
    <property type="entry name" value="TFIIA_alpha_beta_like"/>
    <property type="match status" value="1"/>
</dbReference>
<evidence type="ECO:0000313" key="7">
    <source>
        <dbReference type="Proteomes" id="UP001527925"/>
    </source>
</evidence>
<dbReference type="PANTHER" id="PTHR12694">
    <property type="entry name" value="TRANSCRIPTION INITIATION FACTOR IIA SUBUNIT 1"/>
    <property type="match status" value="1"/>
</dbReference>
<evidence type="ECO:0000313" key="6">
    <source>
        <dbReference type="EMBL" id="KAL2916730.1"/>
    </source>
</evidence>
<feature type="compositionally biased region" description="Acidic residues" evidence="5">
    <location>
        <begin position="203"/>
        <end position="235"/>
    </location>
</feature>
<dbReference type="PANTHER" id="PTHR12694:SF8">
    <property type="entry name" value="TRANSCRIPTION INITIATION FACTOR IIA SUBUNIT 1"/>
    <property type="match status" value="1"/>
</dbReference>
<evidence type="ECO:0000256" key="2">
    <source>
        <dbReference type="ARBA" id="ARBA00010059"/>
    </source>
</evidence>
<keyword evidence="7" id="KW-1185">Reference proteome</keyword>
<proteinExistence type="inferred from homology"/>
<comment type="subcellular location">
    <subcellularLocation>
        <location evidence="1">Nucleus</location>
    </subcellularLocation>
</comment>
<comment type="caution">
    <text evidence="6">The sequence shown here is derived from an EMBL/GenBank/DDBJ whole genome shotgun (WGS) entry which is preliminary data.</text>
</comment>
<dbReference type="Pfam" id="PF03153">
    <property type="entry name" value="TFIIA"/>
    <property type="match status" value="2"/>
</dbReference>
<evidence type="ECO:0000256" key="5">
    <source>
        <dbReference type="SAM" id="MobiDB-lite"/>
    </source>
</evidence>
<organism evidence="6 7">
    <name type="scientific">Polyrhizophydium stewartii</name>
    <dbReference type="NCBI Taxonomy" id="2732419"/>
    <lineage>
        <taxon>Eukaryota</taxon>
        <taxon>Fungi</taxon>
        <taxon>Fungi incertae sedis</taxon>
        <taxon>Chytridiomycota</taxon>
        <taxon>Chytridiomycota incertae sedis</taxon>
        <taxon>Chytridiomycetes</taxon>
        <taxon>Rhizophydiales</taxon>
        <taxon>Rhizophydiales incertae sedis</taxon>
        <taxon>Polyrhizophydium</taxon>
    </lineage>
</organism>
<comment type="similarity">
    <text evidence="2">Belongs to the TFIIA subunit 1 family.</text>
</comment>
<gene>
    <name evidence="6" type="primary">TOA1</name>
    <name evidence="6" type="ORF">HK105_203848</name>
</gene>
<dbReference type="InterPro" id="IPR004855">
    <property type="entry name" value="TFIIA_asu/bsu"/>
</dbReference>
<dbReference type="Proteomes" id="UP001527925">
    <property type="component" value="Unassembled WGS sequence"/>
</dbReference>
<keyword evidence="4" id="KW-0539">Nucleus</keyword>
<feature type="compositionally biased region" description="Low complexity" evidence="5">
    <location>
        <begin position="175"/>
        <end position="187"/>
    </location>
</feature>
<evidence type="ECO:0000256" key="3">
    <source>
        <dbReference type="ARBA" id="ARBA00023163"/>
    </source>
</evidence>
<dbReference type="SUPFAM" id="SSF47396">
    <property type="entry name" value="Transcription factor IIA (TFIIA), alpha-helical domain"/>
    <property type="match status" value="1"/>
</dbReference>
<dbReference type="SMART" id="SM01371">
    <property type="entry name" value="TFIIA"/>
    <property type="match status" value="1"/>
</dbReference>
<dbReference type="Gene3D" id="2.30.18.10">
    <property type="entry name" value="Transcription factor IIA (TFIIA), beta-barrel domain"/>
    <property type="match status" value="1"/>
</dbReference>
<keyword evidence="3" id="KW-0804">Transcription</keyword>
<dbReference type="Gene3D" id="1.10.287.100">
    <property type="match status" value="1"/>
</dbReference>
<dbReference type="InterPro" id="IPR009088">
    <property type="entry name" value="TFIIA_b-brl"/>
</dbReference>
<evidence type="ECO:0000256" key="4">
    <source>
        <dbReference type="ARBA" id="ARBA00023242"/>
    </source>
</evidence>
<accession>A0ABR4NB16</accession>
<sequence length="283" mass="30593">MSNQAVPPVYKWVMSDVIQKMSQRFAELGMDVNVLSELEQTWEAKIVAMNVAPFTPPASVFQPAQPHFDSVQTIGQYGIAATAPIKREAGIYDFTSGPASLAGLANPQAGYQLPQHDGPADDDASGEAVASEHVVRGAAPIPAVDGSADAPLVSEPASTHAAHLTRQQIDQTLLAQAARKAARQAARPARKGAPARRVAQLDGNEDEEEEEEEGDDENSDIGGSELDDDESGDEANEAKHLALCQFEKVQRIKNKWKCVLKDGVINVNDKDYLFNKANCDFEW</sequence>
<evidence type="ECO:0000256" key="1">
    <source>
        <dbReference type="ARBA" id="ARBA00004123"/>
    </source>
</evidence>
<name>A0ABR4NB16_9FUNG</name>
<dbReference type="EMBL" id="JADGIZ020000015">
    <property type="protein sequence ID" value="KAL2916730.1"/>
    <property type="molecule type" value="Genomic_DNA"/>
</dbReference>
<dbReference type="SUPFAM" id="SSF50784">
    <property type="entry name" value="Transcription factor IIA (TFIIA), beta-barrel domain"/>
    <property type="match status" value="1"/>
</dbReference>